<dbReference type="InterPro" id="IPR036069">
    <property type="entry name" value="DUF34/NIF3_sf"/>
</dbReference>
<name>A0A430J7L9_9BACL</name>
<keyword evidence="6" id="KW-1185">Reference proteome</keyword>
<accession>A0A430J7L9</accession>
<evidence type="ECO:0000256" key="1">
    <source>
        <dbReference type="ARBA" id="ARBA00006964"/>
    </source>
</evidence>
<dbReference type="Pfam" id="PF01784">
    <property type="entry name" value="DUF34_NIF3"/>
    <property type="match status" value="1"/>
</dbReference>
<comment type="caution">
    <text evidence="5">The sequence shown here is derived from an EMBL/GenBank/DDBJ whole genome shotgun (WGS) entry which is preliminary data.</text>
</comment>
<dbReference type="InterPro" id="IPR002678">
    <property type="entry name" value="DUF34/NIF3"/>
</dbReference>
<gene>
    <name evidence="5" type="ORF">EJQ19_24685</name>
</gene>
<protein>
    <recommendedName>
        <fullName evidence="2">GTP cyclohydrolase 1 type 2 homolog</fullName>
    </recommendedName>
</protein>
<feature type="binding site" evidence="4">
    <location>
        <position position="236"/>
    </location>
    <ligand>
        <name>a divalent metal cation</name>
        <dbReference type="ChEBI" id="CHEBI:60240"/>
        <label>1</label>
    </ligand>
</feature>
<proteinExistence type="inferred from homology"/>
<evidence type="ECO:0000313" key="5">
    <source>
        <dbReference type="EMBL" id="RTE05534.1"/>
    </source>
</evidence>
<dbReference type="Gene3D" id="3.40.1390.30">
    <property type="entry name" value="NIF3 (NGG1p interacting factor 3)-like"/>
    <property type="match status" value="2"/>
</dbReference>
<evidence type="ECO:0000313" key="6">
    <source>
        <dbReference type="Proteomes" id="UP000276128"/>
    </source>
</evidence>
<sequence length="272" mass="28828">MGEIIAHVLEGTALAEGGVDGVVYEPGSEAGSADADAASAAVTGVAVVFLATQALLEQATALGVNLVISHEGLFYCHREDGATWLPDDPVVRRKRELLRRTGITVVRCHDRPHRCQPDTITAGLVEALGWAPQVVTHEPAAAVVAIEPMTLAQVARHVKAKLGIPYVRIAGNPELVCRRIGIAAGYRGGAGVAVPLIQAHGLDLVIAGEGPEWETPEYVRDAARQGRPLAYLALGHAESEEPGMRALAAQLRERFPGVPVHVLRDEPLFSVL</sequence>
<dbReference type="PANTHER" id="PTHR13799:SF14">
    <property type="entry name" value="GTP CYCLOHYDROLASE 1 TYPE 2 HOMOLOG"/>
    <property type="match status" value="1"/>
</dbReference>
<dbReference type="GO" id="GO:0005737">
    <property type="term" value="C:cytoplasm"/>
    <property type="evidence" value="ECO:0007669"/>
    <property type="project" value="TreeGrafter"/>
</dbReference>
<dbReference type="GO" id="GO:0046872">
    <property type="term" value="F:metal ion binding"/>
    <property type="evidence" value="ECO:0007669"/>
    <property type="project" value="UniProtKB-KW"/>
</dbReference>
<keyword evidence="3 4" id="KW-0479">Metal-binding</keyword>
<organism evidence="5 6">
    <name type="scientific">Paenibacillus whitsoniae</name>
    <dbReference type="NCBI Taxonomy" id="2496558"/>
    <lineage>
        <taxon>Bacteria</taxon>
        <taxon>Bacillati</taxon>
        <taxon>Bacillota</taxon>
        <taxon>Bacilli</taxon>
        <taxon>Bacillales</taxon>
        <taxon>Paenibacillaceae</taxon>
        <taxon>Paenibacillus</taxon>
    </lineage>
</organism>
<dbReference type="AlphaFoldDB" id="A0A430J7L9"/>
<dbReference type="PANTHER" id="PTHR13799">
    <property type="entry name" value="NGG1 INTERACTING FACTOR 3"/>
    <property type="match status" value="1"/>
</dbReference>
<feature type="binding site" evidence="4">
    <location>
        <position position="70"/>
    </location>
    <ligand>
        <name>a divalent metal cation</name>
        <dbReference type="ChEBI" id="CHEBI:60240"/>
        <label>1</label>
    </ligand>
</feature>
<evidence type="ECO:0000256" key="2">
    <source>
        <dbReference type="ARBA" id="ARBA00022112"/>
    </source>
</evidence>
<feature type="binding site" evidence="4">
    <location>
        <position position="240"/>
    </location>
    <ligand>
        <name>a divalent metal cation</name>
        <dbReference type="ChEBI" id="CHEBI:60240"/>
        <label>1</label>
    </ligand>
</feature>
<evidence type="ECO:0000256" key="4">
    <source>
        <dbReference type="PIRSR" id="PIRSR602678-1"/>
    </source>
</evidence>
<dbReference type="SUPFAM" id="SSF102705">
    <property type="entry name" value="NIF3 (NGG1p interacting factor 3)-like"/>
    <property type="match status" value="1"/>
</dbReference>
<dbReference type="Proteomes" id="UP000276128">
    <property type="component" value="Unassembled WGS sequence"/>
</dbReference>
<evidence type="ECO:0000256" key="3">
    <source>
        <dbReference type="ARBA" id="ARBA00022723"/>
    </source>
</evidence>
<dbReference type="OrthoDB" id="1116574at2"/>
<dbReference type="EMBL" id="RXHU01000082">
    <property type="protein sequence ID" value="RTE05534.1"/>
    <property type="molecule type" value="Genomic_DNA"/>
</dbReference>
<reference evidence="5 6" key="1">
    <citation type="submission" date="2018-12" db="EMBL/GenBank/DDBJ databases">
        <title>Bacillus ochoae sp. nov., Paenibacillus whitsoniae sp. nov., Paenibacillus spiritus sp. nov. Isolated from the Mars Exploration Rover during spacecraft assembly.</title>
        <authorList>
            <person name="Seuylemezian A."/>
            <person name="Vaishampayan P."/>
        </authorList>
    </citation>
    <scope>NUCLEOTIDE SEQUENCE [LARGE SCALE GENOMIC DNA]</scope>
    <source>
        <strain evidence="5 6">MER 54</strain>
    </source>
</reference>
<comment type="similarity">
    <text evidence="1">Belongs to the GTP cyclohydrolase I type 2/NIF3 family.</text>
</comment>